<dbReference type="GO" id="GO:0016301">
    <property type="term" value="F:kinase activity"/>
    <property type="evidence" value="ECO:0007669"/>
    <property type="project" value="UniProtKB-KW"/>
</dbReference>
<dbReference type="Gene3D" id="3.40.50.300">
    <property type="entry name" value="P-loop containing nucleotide triphosphate hydrolases"/>
    <property type="match status" value="1"/>
</dbReference>
<name>A0A7W7LBW7_STRNE</name>
<dbReference type="RefSeq" id="WP_184734399.1">
    <property type="nucleotide sequence ID" value="NZ_BMRW01000002.1"/>
</dbReference>
<evidence type="ECO:0000313" key="1">
    <source>
        <dbReference type="EMBL" id="MBB4887379.1"/>
    </source>
</evidence>
<keyword evidence="1" id="KW-0808">Transferase</keyword>
<gene>
    <name evidence="1" type="ORF">FHS38_003433</name>
</gene>
<dbReference type="AlphaFoldDB" id="A0A7W7LBW7"/>
<dbReference type="SUPFAM" id="SSF52540">
    <property type="entry name" value="P-loop containing nucleoside triphosphate hydrolases"/>
    <property type="match status" value="1"/>
</dbReference>
<organism evidence="1 2">
    <name type="scientific">Streptomyces netropsis</name>
    <name type="common">Streptoverticillium netropsis</name>
    <dbReference type="NCBI Taxonomy" id="55404"/>
    <lineage>
        <taxon>Bacteria</taxon>
        <taxon>Bacillati</taxon>
        <taxon>Actinomycetota</taxon>
        <taxon>Actinomycetes</taxon>
        <taxon>Kitasatosporales</taxon>
        <taxon>Streptomycetaceae</taxon>
        <taxon>Streptomyces</taxon>
    </lineage>
</organism>
<reference evidence="1 2" key="1">
    <citation type="submission" date="2020-08" db="EMBL/GenBank/DDBJ databases">
        <title>Genomic Encyclopedia of Type Strains, Phase III (KMG-III): the genomes of soil and plant-associated and newly described type strains.</title>
        <authorList>
            <person name="Whitman W."/>
        </authorList>
    </citation>
    <scope>NUCLEOTIDE SEQUENCE [LARGE SCALE GENOMIC DNA]</scope>
    <source>
        <strain evidence="1 2">CECT 3265</strain>
    </source>
</reference>
<dbReference type="InterPro" id="IPR027417">
    <property type="entry name" value="P-loop_NTPase"/>
</dbReference>
<dbReference type="Pfam" id="PF13671">
    <property type="entry name" value="AAA_33"/>
    <property type="match status" value="1"/>
</dbReference>
<keyword evidence="2" id="KW-1185">Reference proteome</keyword>
<protein>
    <submittedName>
        <fullName evidence="1">2-phosphoglycerate kinase</fullName>
    </submittedName>
</protein>
<evidence type="ECO:0000313" key="2">
    <source>
        <dbReference type="Proteomes" id="UP000556436"/>
    </source>
</evidence>
<proteinExistence type="predicted"/>
<keyword evidence="1" id="KW-0418">Kinase</keyword>
<dbReference type="Proteomes" id="UP000556436">
    <property type="component" value="Unassembled WGS sequence"/>
</dbReference>
<dbReference type="EMBL" id="JACHJG010000006">
    <property type="protein sequence ID" value="MBB4887379.1"/>
    <property type="molecule type" value="Genomic_DNA"/>
</dbReference>
<comment type="caution">
    <text evidence="1">The sequence shown here is derived from an EMBL/GenBank/DDBJ whole genome shotgun (WGS) entry which is preliminary data.</text>
</comment>
<sequence length="204" mass="21911">MIDSSWNVLLLGGASGVGKSRAAAELARSSGAFVVEFDDVVSAVQRLTTAEQHPALHFFDRIPDTSVLDVDRVVELQIAIADALQPALLGVVDNRLTIDVPAVIEGDYLTPAAAARAVQEGTVIGRDIRAVFLHEGDPEQITANYAAREPNSGLQTHRARVSARYSHWLADQAALHGLPVVPCRPWHDVAARIERALGRATSRA</sequence>
<accession>A0A7W7LBW7</accession>